<dbReference type="Pfam" id="PF18089">
    <property type="entry name" value="DAPG_hydrolase"/>
    <property type="match status" value="1"/>
</dbReference>
<evidence type="ECO:0000256" key="2">
    <source>
        <dbReference type="ARBA" id="ARBA00022723"/>
    </source>
</evidence>
<dbReference type="Proteomes" id="UP000247811">
    <property type="component" value="Unassembled WGS sequence"/>
</dbReference>
<comment type="caution">
    <text evidence="7">The sequence shown here is derived from an EMBL/GenBank/DDBJ whole genome shotgun (WGS) entry which is preliminary data.</text>
</comment>
<comment type="similarity">
    <text evidence="5">Belongs to the DAPG/phloretin hydrolase family.</text>
</comment>
<keyword evidence="2" id="KW-0479">Metal-binding</keyword>
<accession>A0A318H5L4</accession>
<keyword evidence="8" id="KW-1185">Reference proteome</keyword>
<evidence type="ECO:0000313" key="7">
    <source>
        <dbReference type="EMBL" id="PXW91971.1"/>
    </source>
</evidence>
<dbReference type="InterPro" id="IPR041526">
    <property type="entry name" value="DAPG_hydrolase"/>
</dbReference>
<evidence type="ECO:0000256" key="4">
    <source>
        <dbReference type="ARBA" id="ARBA00022833"/>
    </source>
</evidence>
<gene>
    <name evidence="7" type="ORF">C7444_12818</name>
</gene>
<comment type="cofactor">
    <cofactor evidence="1">
        <name>Zn(2+)</name>
        <dbReference type="ChEBI" id="CHEBI:29105"/>
    </cofactor>
</comment>
<dbReference type="GO" id="GO:0016787">
    <property type="term" value="F:hydrolase activity"/>
    <property type="evidence" value="ECO:0007669"/>
    <property type="project" value="UniProtKB-KW"/>
</dbReference>
<dbReference type="RefSeq" id="WP_146219453.1">
    <property type="nucleotide sequence ID" value="NZ_QJJS01000028.1"/>
</dbReference>
<dbReference type="OrthoDB" id="2052122at2"/>
<reference evidence="7 8" key="1">
    <citation type="submission" date="2018-05" db="EMBL/GenBank/DDBJ databases">
        <title>Genomic Encyclopedia of Type Strains, Phase IV (KMG-IV): sequencing the most valuable type-strain genomes for metagenomic binning, comparative biology and taxonomic classification.</title>
        <authorList>
            <person name="Goeker M."/>
        </authorList>
    </citation>
    <scope>NUCLEOTIDE SEQUENCE [LARGE SCALE GENOMIC DNA]</scope>
    <source>
        <strain evidence="7 8">DSM 566</strain>
    </source>
</reference>
<evidence type="ECO:0000313" key="8">
    <source>
        <dbReference type="Proteomes" id="UP000247811"/>
    </source>
</evidence>
<feature type="domain" description="DAPG hydrolase PhiG" evidence="6">
    <location>
        <begin position="69"/>
        <end position="297"/>
    </location>
</feature>
<evidence type="ECO:0000256" key="1">
    <source>
        <dbReference type="ARBA" id="ARBA00001947"/>
    </source>
</evidence>
<evidence type="ECO:0000256" key="3">
    <source>
        <dbReference type="ARBA" id="ARBA00022801"/>
    </source>
</evidence>
<keyword evidence="4" id="KW-0862">Zinc</keyword>
<name>A0A318H5L4_9BURK</name>
<proteinExistence type="inferred from homology"/>
<organism evidence="7 8">
    <name type="scientific">Sphaerotilus hippei</name>
    <dbReference type="NCBI Taxonomy" id="744406"/>
    <lineage>
        <taxon>Bacteria</taxon>
        <taxon>Pseudomonadati</taxon>
        <taxon>Pseudomonadota</taxon>
        <taxon>Betaproteobacteria</taxon>
        <taxon>Burkholderiales</taxon>
        <taxon>Sphaerotilaceae</taxon>
        <taxon>Sphaerotilus</taxon>
    </lineage>
</organism>
<sequence>MRYQLTSADRAPIPASYDIEARYLGYRTEDHAKPYAKYFQKCALPIQAHAREAMITGPVAAEYGIRLSNAADMLARPGYLPQETGYTLNSDGHIVVSVLTKMPGVTGEMWDWWFGWHGAETARYKLWHPDAHVYTGMGEDRSQIPGLSDRQKYINNVSYVDEYLGASFSPLTVRFVDPQSVGFAPSKPGNTVIVARGGLTPLPLSFAWLIHQVRATPDGSEMRSRFFANCVEVLNLPSRSTHSATGKIMTLPVVNGLANTILSSKNFVKLREFGPDMMFHCAQEMNHLASFLPELYAEFK</sequence>
<keyword evidence="3" id="KW-0378">Hydrolase</keyword>
<dbReference type="GO" id="GO:0046872">
    <property type="term" value="F:metal ion binding"/>
    <property type="evidence" value="ECO:0007669"/>
    <property type="project" value="UniProtKB-KW"/>
</dbReference>
<dbReference type="EMBL" id="QJJS01000028">
    <property type="protein sequence ID" value="PXW91971.1"/>
    <property type="molecule type" value="Genomic_DNA"/>
</dbReference>
<protein>
    <recommendedName>
        <fullName evidence="6">DAPG hydrolase PhiG domain-containing protein</fullName>
    </recommendedName>
</protein>
<dbReference type="AlphaFoldDB" id="A0A318H5L4"/>
<evidence type="ECO:0000256" key="5">
    <source>
        <dbReference type="ARBA" id="ARBA00023459"/>
    </source>
</evidence>
<evidence type="ECO:0000259" key="6">
    <source>
        <dbReference type="Pfam" id="PF18089"/>
    </source>
</evidence>